<keyword evidence="1" id="KW-1133">Transmembrane helix</keyword>
<accession>A0A2C9DDZ6</accession>
<evidence type="ECO:0008006" key="4">
    <source>
        <dbReference type="Google" id="ProtNLM"/>
    </source>
</evidence>
<keyword evidence="1" id="KW-0812">Transmembrane</keyword>
<feature type="transmembrane region" description="Helical" evidence="1">
    <location>
        <begin position="51"/>
        <end position="74"/>
    </location>
</feature>
<feature type="transmembrane region" description="Helical" evidence="1">
    <location>
        <begin position="128"/>
        <end position="149"/>
    </location>
</feature>
<name>A0A2C9DDZ6_9HYPH</name>
<proteinExistence type="predicted"/>
<protein>
    <recommendedName>
        <fullName evidence="4">Fenitrothion hydrolase</fullName>
    </recommendedName>
</protein>
<dbReference type="PROSITE" id="PS51257">
    <property type="entry name" value="PROKAR_LIPOPROTEIN"/>
    <property type="match status" value="1"/>
</dbReference>
<dbReference type="KEGG" id="hdi:HDIA_4304"/>
<keyword evidence="1" id="KW-0472">Membrane</keyword>
<evidence type="ECO:0000256" key="1">
    <source>
        <dbReference type="SAM" id="Phobius"/>
    </source>
</evidence>
<feature type="transmembrane region" description="Helical" evidence="1">
    <location>
        <begin position="330"/>
        <end position="355"/>
    </location>
</feature>
<feature type="transmembrane region" description="Helical" evidence="1">
    <location>
        <begin position="468"/>
        <end position="486"/>
    </location>
</feature>
<dbReference type="Proteomes" id="UP000223606">
    <property type="component" value="Chromosome 1"/>
</dbReference>
<dbReference type="EMBL" id="LT960614">
    <property type="protein sequence ID" value="SON57845.1"/>
    <property type="molecule type" value="Genomic_DNA"/>
</dbReference>
<gene>
    <name evidence="2" type="ORF">HDIA_4304</name>
</gene>
<reference evidence="3" key="1">
    <citation type="submission" date="2017-09" db="EMBL/GenBank/DDBJ databases">
        <title>Genome sequence of Nannocystis excedens DSM 71.</title>
        <authorList>
            <person name="Blom J."/>
        </authorList>
    </citation>
    <scope>NUCLEOTIDE SEQUENCE [LARGE SCALE GENOMIC DNA]</scope>
    <source>
        <strain evidence="3">type strain: E19</strain>
    </source>
</reference>
<feature type="transmembrane region" description="Helical" evidence="1">
    <location>
        <begin position="95"/>
        <end position="116"/>
    </location>
</feature>
<organism evidence="2 3">
    <name type="scientific">Hartmannibacter diazotrophicus</name>
    <dbReference type="NCBI Taxonomy" id="1482074"/>
    <lineage>
        <taxon>Bacteria</taxon>
        <taxon>Pseudomonadati</taxon>
        <taxon>Pseudomonadota</taxon>
        <taxon>Alphaproteobacteria</taxon>
        <taxon>Hyphomicrobiales</taxon>
        <taxon>Pleomorphomonadaceae</taxon>
        <taxon>Hartmannibacter</taxon>
    </lineage>
</organism>
<evidence type="ECO:0000313" key="3">
    <source>
        <dbReference type="Proteomes" id="UP000223606"/>
    </source>
</evidence>
<feature type="transmembrane region" description="Helical" evidence="1">
    <location>
        <begin position="436"/>
        <end position="456"/>
    </location>
</feature>
<dbReference type="AlphaFoldDB" id="A0A2C9DDZ6"/>
<feature type="transmembrane region" description="Helical" evidence="1">
    <location>
        <begin position="286"/>
        <end position="310"/>
    </location>
</feature>
<evidence type="ECO:0000313" key="2">
    <source>
        <dbReference type="EMBL" id="SON57845.1"/>
    </source>
</evidence>
<feature type="transmembrane region" description="Helical" evidence="1">
    <location>
        <begin position="367"/>
        <end position="389"/>
    </location>
</feature>
<sequence>MTISKCRSDSVPASGVYLALASCLALAVSGGRAFAHSSEGGFVLLLPTDQYLAGAAIAVAATFFLLVALPGRLTARLGRTSLPVARISRTAARRIAIVTSSASFMILGLLVLAGHIGERDPLENPLPIAVWTLFWVVLTLFQAVFGNLWPALNPWTGPLAILRRLTGSSLGAMALLPLPRRIGSSIAILQFAWFAWSELISLAPSDPGELATKVVLYWLVNAAGMLVFGEREWADRAEPFSVYFRLVGGLSPLVSSKDPRDGALKIALAWPGTALAARPPLDRSGIVFLVLALGASTFDGLSRTFLWLGLNGINPLEFPGRSAVILSGTIGLAVTTVTLFVAFEAAVAFGCRLAGRTDLFRTASGRLAYSLTPIAIAFHGSHHLVGFLVDGQQALIAFSDPFALGWDLLGWRGAYATTSFLNTLSGTTALFNTQTAIIVAGHVVGIVMAHAIAGDIFGTGKTATRSQLMLAPMMVFYTAFGLWLLATPHI</sequence>
<keyword evidence="3" id="KW-1185">Reference proteome</keyword>